<name>A0A097ZIG7_9VIRU</name>
<keyword evidence="1" id="KW-1133">Transmembrane helix</keyword>
<sequence length="74" mass="7162">MKLMQKLAAGAALAVGGVGAAMAQTTTGGTSIDFSSMTGAVSATAVVAALVAMGVVKIGPGFAKWALNKVAAFF</sequence>
<dbReference type="Proteomes" id="UP000029683">
    <property type="component" value="Segment"/>
</dbReference>
<dbReference type="EMBL" id="AB937974">
    <property type="protein sequence ID" value="BAP74432.1"/>
    <property type="molecule type" value="Genomic_DNA"/>
</dbReference>
<evidence type="ECO:0000313" key="3">
    <source>
        <dbReference type="Proteomes" id="UP000029683"/>
    </source>
</evidence>
<reference evidence="2 3" key="1">
    <citation type="journal article" date="2014" name="Microbiol. Immunol.">
        <title>Genomic characterization of ?RS603, a filamentous bacteriophage that is infectious to the phytopathogen Ralstonia solanacearum.</title>
        <authorList>
            <person name="Van T.T.B."/>
            <person name="Yoshida S."/>
            <person name="Miki K."/>
            <person name="Kondo A."/>
            <person name="Kamei K."/>
        </authorList>
    </citation>
    <scope>NUCLEOTIDE SEQUENCE [LARGE SCALE GENOMIC DNA]</scope>
</reference>
<evidence type="ECO:0000256" key="1">
    <source>
        <dbReference type="SAM" id="Phobius"/>
    </source>
</evidence>
<organism evidence="2 3">
    <name type="scientific">Ralstonia phage RS603</name>
    <dbReference type="NCBI Taxonomy" id="1505528"/>
    <lineage>
        <taxon>Viruses</taxon>
        <taxon>Monodnaviria</taxon>
        <taxon>Loebvirae</taxon>
        <taxon>Hofneiviricota</taxon>
        <taxon>Faserviricetes</taxon>
        <taxon>Tubulavirales</taxon>
        <taxon>Inoviridae</taxon>
        <taxon>Habenivirus</taxon>
        <taxon>Habenivirus RS603</taxon>
    </lineage>
</organism>
<keyword evidence="1" id="KW-0472">Membrane</keyword>
<keyword evidence="3" id="KW-1185">Reference proteome</keyword>
<dbReference type="KEGG" id="vg:22277968"/>
<dbReference type="RefSeq" id="YP_009103102.1">
    <property type="nucleotide sequence ID" value="NC_025454.1"/>
</dbReference>
<dbReference type="InterPro" id="IPR057886">
    <property type="entry name" value="Inovirus_capsid"/>
</dbReference>
<evidence type="ECO:0000313" key="2">
    <source>
        <dbReference type="EMBL" id="BAP74432.1"/>
    </source>
</evidence>
<protein>
    <submittedName>
        <fullName evidence="2">Uncharacterized protein</fullName>
    </submittedName>
</protein>
<dbReference type="Pfam" id="PF25631">
    <property type="entry name" value="Inovirus_capsid"/>
    <property type="match status" value="1"/>
</dbReference>
<dbReference type="GeneID" id="22277968"/>
<proteinExistence type="predicted"/>
<keyword evidence="1" id="KW-0812">Transmembrane</keyword>
<feature type="transmembrane region" description="Helical" evidence="1">
    <location>
        <begin position="39"/>
        <end position="59"/>
    </location>
</feature>
<accession>A0A097ZIG7</accession>